<keyword evidence="2" id="KW-1185">Reference proteome</keyword>
<gene>
    <name evidence="1" type="ORF">T03_10512</name>
</gene>
<protein>
    <recommendedName>
        <fullName evidence="3">Peptidase aspartic putative domain-containing protein</fullName>
    </recommendedName>
</protein>
<organism evidence="1 2">
    <name type="scientific">Trichinella britovi</name>
    <name type="common">Parasitic roundworm</name>
    <dbReference type="NCBI Taxonomy" id="45882"/>
    <lineage>
        <taxon>Eukaryota</taxon>
        <taxon>Metazoa</taxon>
        <taxon>Ecdysozoa</taxon>
        <taxon>Nematoda</taxon>
        <taxon>Enoplea</taxon>
        <taxon>Dorylaimia</taxon>
        <taxon>Trichinellida</taxon>
        <taxon>Trichinellidae</taxon>
        <taxon>Trichinella</taxon>
    </lineage>
</organism>
<reference evidence="1 2" key="1">
    <citation type="submission" date="2015-01" db="EMBL/GenBank/DDBJ databases">
        <title>Evolution of Trichinella species and genotypes.</title>
        <authorList>
            <person name="Korhonen P.K."/>
            <person name="Edoardo P."/>
            <person name="Giuseppe L.R."/>
            <person name="Gasser R.B."/>
        </authorList>
    </citation>
    <scope>NUCLEOTIDE SEQUENCE [LARGE SCALE GENOMIC DNA]</scope>
    <source>
        <strain evidence="1">ISS120</strain>
    </source>
</reference>
<dbReference type="Proteomes" id="UP000054653">
    <property type="component" value="Unassembled WGS sequence"/>
</dbReference>
<sequence>MEKFCDNVVWSKISIQALRLPDHESEEELPVHVVLGVDYFFRMLGSMIFRELSSLPDRDCDGRPVRGSNRVLTRLHRRWRDTRGEW</sequence>
<dbReference type="AlphaFoldDB" id="A0A0V1CDX4"/>
<comment type="caution">
    <text evidence="1">The sequence shown here is derived from an EMBL/GenBank/DDBJ whole genome shotgun (WGS) entry which is preliminary data.</text>
</comment>
<proteinExistence type="predicted"/>
<evidence type="ECO:0000313" key="2">
    <source>
        <dbReference type="Proteomes" id="UP000054653"/>
    </source>
</evidence>
<dbReference type="EMBL" id="JYDI01000252">
    <property type="protein sequence ID" value="KRY47182.1"/>
    <property type="molecule type" value="Genomic_DNA"/>
</dbReference>
<name>A0A0V1CDX4_TRIBR</name>
<accession>A0A0V1CDX4</accession>
<evidence type="ECO:0000313" key="1">
    <source>
        <dbReference type="EMBL" id="KRY47182.1"/>
    </source>
</evidence>
<evidence type="ECO:0008006" key="3">
    <source>
        <dbReference type="Google" id="ProtNLM"/>
    </source>
</evidence>